<organismHost>
    <name type="scientific">Homo sapiens</name>
    <name type="common">Human</name>
    <dbReference type="NCBI Taxonomy" id="9606"/>
</organismHost>
<evidence type="ECO:0000256" key="1">
    <source>
        <dbReference type="SAM" id="MobiDB-lite"/>
    </source>
</evidence>
<protein>
    <submittedName>
        <fullName evidence="2">Uncharacterized protein</fullName>
    </submittedName>
</protein>
<reference evidence="2" key="1">
    <citation type="journal article" date="2018" name="J. ISSAAS">
        <title>Ultrasensitive capture of human herpes simplex virus genomes directly from clinical samples reveals extraordinarily limited evolution in cell culture.</title>
        <authorList>
            <person name="Greninger A.L."/>
            <person name="Roychoudhury P."/>
            <person name="Xie H."/>
            <person name="Casto A."/>
            <person name="Cent A."/>
            <person name="Pepper G."/>
            <person name="Koelle D.M."/>
            <person name="Huang M.-L."/>
            <person name="Wald A."/>
            <person name="Johnston C."/>
            <person name="Jerome K.R."/>
        </authorList>
    </citation>
    <scope>NUCLEOTIDE SEQUENCE</scope>
    <source>
        <strain evidence="2">HSV1-ORIGINAL-G7</strain>
    </source>
</reference>
<feature type="region of interest" description="Disordered" evidence="1">
    <location>
        <begin position="1"/>
        <end position="66"/>
    </location>
</feature>
<proteinExistence type="predicted"/>
<sequence length="66" mass="6137">MAGAAHIYAGSRSAPKAGPPSEGGTGQSAAASAAGPGQPASAESSGPGPLGGNSRPVGRAAHFPVW</sequence>
<feature type="compositionally biased region" description="Low complexity" evidence="1">
    <location>
        <begin position="27"/>
        <end position="47"/>
    </location>
</feature>
<evidence type="ECO:0000313" key="2">
    <source>
        <dbReference type="EMBL" id="AWO69297.1"/>
    </source>
</evidence>
<dbReference type="EMBL" id="MH160361">
    <property type="protein sequence ID" value="AWO69297.1"/>
    <property type="molecule type" value="Genomic_DNA"/>
</dbReference>
<accession>A0A2U9A476</accession>
<organism evidence="2">
    <name type="scientific">Human herpesvirus 1</name>
    <name type="common">HHV-1</name>
    <name type="synonym">Human herpes simplex virus 1</name>
    <dbReference type="NCBI Taxonomy" id="10298"/>
    <lineage>
        <taxon>Viruses</taxon>
        <taxon>Duplodnaviria</taxon>
        <taxon>Heunggongvirae</taxon>
        <taxon>Peploviricota</taxon>
        <taxon>Herviviricetes</taxon>
        <taxon>Herpesvirales</taxon>
        <taxon>Orthoherpesviridae</taxon>
        <taxon>Alphaherpesvirinae</taxon>
        <taxon>Simplexvirus</taxon>
        <taxon>Simplexvirus humanalpha1</taxon>
    </lineage>
</organism>
<name>A0A2U9A476_HHV1</name>